<dbReference type="EMBL" id="GBRH01228661">
    <property type="protein sequence ID" value="JAD69234.1"/>
    <property type="molecule type" value="Transcribed_RNA"/>
</dbReference>
<dbReference type="AlphaFoldDB" id="A0A0A9BYX6"/>
<reference evidence="1" key="1">
    <citation type="submission" date="2014-09" db="EMBL/GenBank/DDBJ databases">
        <authorList>
            <person name="Magalhaes I.L.F."/>
            <person name="Oliveira U."/>
            <person name="Santos F.R."/>
            <person name="Vidigal T.H.D.A."/>
            <person name="Brescovit A.D."/>
            <person name="Santos A.J."/>
        </authorList>
    </citation>
    <scope>NUCLEOTIDE SEQUENCE</scope>
    <source>
        <tissue evidence="1">Shoot tissue taken approximately 20 cm above the soil surface</tissue>
    </source>
</reference>
<accession>A0A0A9BYX6</accession>
<protein>
    <submittedName>
        <fullName evidence="1">Uncharacterized protein</fullName>
    </submittedName>
</protein>
<sequence>MSGYDRCLFLCSCFYNCCLEGQESVSDAPVAIRFAA</sequence>
<reference evidence="1" key="2">
    <citation type="journal article" date="2015" name="Data Brief">
        <title>Shoot transcriptome of the giant reed, Arundo donax.</title>
        <authorList>
            <person name="Barrero R.A."/>
            <person name="Guerrero F.D."/>
            <person name="Moolhuijzen P."/>
            <person name="Goolsby J.A."/>
            <person name="Tidwell J."/>
            <person name="Bellgard S.E."/>
            <person name="Bellgard M.I."/>
        </authorList>
    </citation>
    <scope>NUCLEOTIDE SEQUENCE</scope>
    <source>
        <tissue evidence="1">Shoot tissue taken approximately 20 cm above the soil surface</tissue>
    </source>
</reference>
<organism evidence="1">
    <name type="scientific">Arundo donax</name>
    <name type="common">Giant reed</name>
    <name type="synonym">Donax arundinaceus</name>
    <dbReference type="NCBI Taxonomy" id="35708"/>
    <lineage>
        <taxon>Eukaryota</taxon>
        <taxon>Viridiplantae</taxon>
        <taxon>Streptophyta</taxon>
        <taxon>Embryophyta</taxon>
        <taxon>Tracheophyta</taxon>
        <taxon>Spermatophyta</taxon>
        <taxon>Magnoliopsida</taxon>
        <taxon>Liliopsida</taxon>
        <taxon>Poales</taxon>
        <taxon>Poaceae</taxon>
        <taxon>PACMAD clade</taxon>
        <taxon>Arundinoideae</taxon>
        <taxon>Arundineae</taxon>
        <taxon>Arundo</taxon>
    </lineage>
</organism>
<proteinExistence type="predicted"/>
<name>A0A0A9BYX6_ARUDO</name>
<evidence type="ECO:0000313" key="1">
    <source>
        <dbReference type="EMBL" id="JAD69234.1"/>
    </source>
</evidence>